<evidence type="ECO:0000256" key="6">
    <source>
        <dbReference type="SAM" id="Phobius"/>
    </source>
</evidence>
<dbReference type="RefSeq" id="WP_093917887.1">
    <property type="nucleotide sequence ID" value="NZ_FONW01000001.1"/>
</dbReference>
<evidence type="ECO:0000256" key="4">
    <source>
        <dbReference type="ARBA" id="ARBA00022989"/>
    </source>
</evidence>
<dbReference type="PANTHER" id="PTHR33885">
    <property type="entry name" value="PHAGE SHOCK PROTEIN C"/>
    <property type="match status" value="1"/>
</dbReference>
<dbReference type="STRING" id="655355.SAMN05216283_101131"/>
<dbReference type="Proteomes" id="UP000198964">
    <property type="component" value="Unassembled WGS sequence"/>
</dbReference>
<dbReference type="EMBL" id="FONW01000001">
    <property type="protein sequence ID" value="SFE43600.1"/>
    <property type="molecule type" value="Genomic_DNA"/>
</dbReference>
<evidence type="ECO:0000313" key="9">
    <source>
        <dbReference type="Proteomes" id="UP000198964"/>
    </source>
</evidence>
<comment type="subcellular location">
    <subcellularLocation>
        <location evidence="1">Cell membrane</location>
        <topology evidence="1">Single-pass membrane protein</topology>
    </subcellularLocation>
</comment>
<dbReference type="InterPro" id="IPR052027">
    <property type="entry name" value="PspC"/>
</dbReference>
<keyword evidence="2" id="KW-1003">Cell membrane</keyword>
<name>A0A1I2AL48_9BACT</name>
<protein>
    <submittedName>
        <fullName evidence="8">Phage shock protein C (PspC) family protein</fullName>
    </submittedName>
</protein>
<feature type="transmembrane region" description="Helical" evidence="6">
    <location>
        <begin position="30"/>
        <end position="57"/>
    </location>
</feature>
<dbReference type="GO" id="GO:0005886">
    <property type="term" value="C:plasma membrane"/>
    <property type="evidence" value="ECO:0007669"/>
    <property type="project" value="UniProtKB-SubCell"/>
</dbReference>
<accession>A0A1I2AL48</accession>
<organism evidence="8 9">
    <name type="scientific">Sunxiuqinia elliptica</name>
    <dbReference type="NCBI Taxonomy" id="655355"/>
    <lineage>
        <taxon>Bacteria</taxon>
        <taxon>Pseudomonadati</taxon>
        <taxon>Bacteroidota</taxon>
        <taxon>Bacteroidia</taxon>
        <taxon>Marinilabiliales</taxon>
        <taxon>Prolixibacteraceae</taxon>
        <taxon>Sunxiuqinia</taxon>
    </lineage>
</organism>
<feature type="domain" description="Phage shock protein PspC N-terminal" evidence="7">
    <location>
        <begin position="2"/>
        <end position="59"/>
    </location>
</feature>
<gene>
    <name evidence="8" type="ORF">SAMN05216283_101131</name>
</gene>
<evidence type="ECO:0000256" key="5">
    <source>
        <dbReference type="ARBA" id="ARBA00023136"/>
    </source>
</evidence>
<evidence type="ECO:0000256" key="1">
    <source>
        <dbReference type="ARBA" id="ARBA00004162"/>
    </source>
</evidence>
<evidence type="ECO:0000313" key="8">
    <source>
        <dbReference type="EMBL" id="SFE43600.1"/>
    </source>
</evidence>
<proteinExistence type="predicted"/>
<keyword evidence="9" id="KW-1185">Reference proteome</keyword>
<evidence type="ECO:0000259" key="7">
    <source>
        <dbReference type="Pfam" id="PF04024"/>
    </source>
</evidence>
<evidence type="ECO:0000256" key="3">
    <source>
        <dbReference type="ARBA" id="ARBA00022692"/>
    </source>
</evidence>
<keyword evidence="3 6" id="KW-0812">Transmembrane</keyword>
<reference evidence="8 9" key="1">
    <citation type="submission" date="2016-10" db="EMBL/GenBank/DDBJ databases">
        <authorList>
            <person name="de Groot N.N."/>
        </authorList>
    </citation>
    <scope>NUCLEOTIDE SEQUENCE [LARGE SCALE GENOMIC DNA]</scope>
    <source>
        <strain evidence="8 9">CGMCC 1.9156</strain>
    </source>
</reference>
<keyword evidence="4 6" id="KW-1133">Transmembrane helix</keyword>
<sequence>MKRLTKSYDKKLVGVCAGISEYFNPELDPVIVRIGFVVLCFFNPLVLIAYLVLAIVLPDPGVA</sequence>
<dbReference type="AlphaFoldDB" id="A0A1I2AL48"/>
<keyword evidence="5 6" id="KW-0472">Membrane</keyword>
<dbReference type="Pfam" id="PF04024">
    <property type="entry name" value="PspC"/>
    <property type="match status" value="1"/>
</dbReference>
<dbReference type="PANTHER" id="PTHR33885:SF3">
    <property type="entry name" value="PHAGE SHOCK PROTEIN C"/>
    <property type="match status" value="1"/>
</dbReference>
<dbReference type="InterPro" id="IPR007168">
    <property type="entry name" value="Phageshock_PspC_N"/>
</dbReference>
<evidence type="ECO:0000256" key="2">
    <source>
        <dbReference type="ARBA" id="ARBA00022475"/>
    </source>
</evidence>